<accession>A0A9W8G0S5</accession>
<sequence>MAAVEPQRAAETPAPIFNPTVTQHGTKKLELHIELQESPIVVRPAQHATIRGHLVLVSRSVQQLRGPAKATLVGTKHLENIQQMGSVGSAKRTIVKREMQLDIPGELVVGTYRVPFEFVVEDPVPSISVPRCTIEYQVSALVERAARLRLGHAVRATQVVEVARVPDDDTSGVVRGVGTLGSSRNGTGMLPYRVTMDKSVAAPGDKIKFTLEVFPTNTTGMSPMELVMLERVVAQAHSKDSDTEEPSDTSYSTADLHEMPPTYQLVDAPRLLANNKISVTSYKVQAKLVQRVCYLADHDLVADTDDSVYLFWTKRTICEIVKPISLDVSRVTEETVRVEWTGEVPPVQTDVQTSDIQVRYDVFVDFFPRDAGKMKEMVKRVSNRRLSAKLPLRIAPLKLLATGISFPHPTSHSFAFSVISVPQTANGLCIVCYEALLKPRQLAIIVQIKQPAVLSCGYVFHFDCIAQWFSRSAQTSCLLCHKHYYDAPLVLYTDAEEPSDGLSELFDSLVLTPPTNDNDGMELAVMELFERGRTWLEKRVEKLNKKLRAVKQRNSGYDATIDRLESLLEAHRPHIASLQKALEAKKDIIGRFEYRY</sequence>
<dbReference type="PANTHER" id="PTHR11188:SF17">
    <property type="entry name" value="FI21816P1"/>
    <property type="match status" value="1"/>
</dbReference>
<feature type="region of interest" description="Disordered" evidence="3">
    <location>
        <begin position="1"/>
        <end position="21"/>
    </location>
</feature>
<feature type="domain" description="RING-type" evidence="4">
    <location>
        <begin position="429"/>
        <end position="481"/>
    </location>
</feature>
<dbReference type="InterPro" id="IPR013083">
    <property type="entry name" value="Znf_RING/FYVE/PHD"/>
</dbReference>
<evidence type="ECO:0000256" key="3">
    <source>
        <dbReference type="SAM" id="MobiDB-lite"/>
    </source>
</evidence>
<dbReference type="Pfam" id="PF13639">
    <property type="entry name" value="zf-RING_2"/>
    <property type="match status" value="1"/>
</dbReference>
<dbReference type="OrthoDB" id="2333384at2759"/>
<evidence type="ECO:0000313" key="5">
    <source>
        <dbReference type="EMBL" id="KAJ2674807.1"/>
    </source>
</evidence>
<dbReference type="InterPro" id="IPR001841">
    <property type="entry name" value="Znf_RING"/>
</dbReference>
<reference evidence="5" key="1">
    <citation type="submission" date="2022-07" db="EMBL/GenBank/DDBJ databases">
        <title>Phylogenomic reconstructions and comparative analyses of Kickxellomycotina fungi.</title>
        <authorList>
            <person name="Reynolds N.K."/>
            <person name="Stajich J.E."/>
            <person name="Barry K."/>
            <person name="Grigoriev I.V."/>
            <person name="Crous P."/>
            <person name="Smith M.E."/>
        </authorList>
    </citation>
    <scope>NUCLEOTIDE SEQUENCE</scope>
    <source>
        <strain evidence="5">NRRL 3115</strain>
    </source>
</reference>
<dbReference type="GO" id="GO:0005737">
    <property type="term" value="C:cytoplasm"/>
    <property type="evidence" value="ECO:0007669"/>
    <property type="project" value="TreeGrafter"/>
</dbReference>
<dbReference type="Proteomes" id="UP001151518">
    <property type="component" value="Unassembled WGS sequence"/>
</dbReference>
<dbReference type="Gene3D" id="3.30.40.10">
    <property type="entry name" value="Zinc/RING finger domain, C3HC4 (zinc finger)"/>
    <property type="match status" value="1"/>
</dbReference>
<dbReference type="GO" id="GO:0008270">
    <property type="term" value="F:zinc ion binding"/>
    <property type="evidence" value="ECO:0007669"/>
    <property type="project" value="UniProtKB-KW"/>
</dbReference>
<dbReference type="GO" id="GO:0015031">
    <property type="term" value="P:protein transport"/>
    <property type="evidence" value="ECO:0007669"/>
    <property type="project" value="TreeGrafter"/>
</dbReference>
<proteinExistence type="predicted"/>
<keyword evidence="2" id="KW-0175">Coiled coil</keyword>
<evidence type="ECO:0000313" key="6">
    <source>
        <dbReference type="Proteomes" id="UP001151518"/>
    </source>
</evidence>
<evidence type="ECO:0000256" key="2">
    <source>
        <dbReference type="SAM" id="Coils"/>
    </source>
</evidence>
<protein>
    <recommendedName>
        <fullName evidence="4">RING-type domain-containing protein</fullName>
    </recommendedName>
</protein>
<feature type="coiled-coil region" evidence="2">
    <location>
        <begin position="533"/>
        <end position="560"/>
    </location>
</feature>
<evidence type="ECO:0000259" key="4">
    <source>
        <dbReference type="PROSITE" id="PS50089"/>
    </source>
</evidence>
<keyword evidence="1" id="KW-0862">Zinc</keyword>
<keyword evidence="1" id="KW-0479">Metal-binding</keyword>
<dbReference type="PROSITE" id="PS50089">
    <property type="entry name" value="ZF_RING_2"/>
    <property type="match status" value="1"/>
</dbReference>
<comment type="caution">
    <text evidence="5">The sequence shown here is derived from an EMBL/GenBank/DDBJ whole genome shotgun (WGS) entry which is preliminary data.</text>
</comment>
<name>A0A9W8G0S5_9FUNG</name>
<evidence type="ECO:0000256" key="1">
    <source>
        <dbReference type="PROSITE-ProRule" id="PRU00175"/>
    </source>
</evidence>
<keyword evidence="1" id="KW-0863">Zinc-finger</keyword>
<gene>
    <name evidence="5" type="ORF">GGI25_004194</name>
</gene>
<dbReference type="InterPro" id="IPR050357">
    <property type="entry name" value="Arrestin_domain-protein"/>
</dbReference>
<dbReference type="SUPFAM" id="SSF57850">
    <property type="entry name" value="RING/U-box"/>
    <property type="match status" value="1"/>
</dbReference>
<dbReference type="SMART" id="SM00184">
    <property type="entry name" value="RING"/>
    <property type="match status" value="1"/>
</dbReference>
<organism evidence="5 6">
    <name type="scientific">Coemansia spiralis</name>
    <dbReference type="NCBI Taxonomy" id="417178"/>
    <lineage>
        <taxon>Eukaryota</taxon>
        <taxon>Fungi</taxon>
        <taxon>Fungi incertae sedis</taxon>
        <taxon>Zoopagomycota</taxon>
        <taxon>Kickxellomycotina</taxon>
        <taxon>Kickxellomycetes</taxon>
        <taxon>Kickxellales</taxon>
        <taxon>Kickxellaceae</taxon>
        <taxon>Coemansia</taxon>
    </lineage>
</organism>
<dbReference type="AlphaFoldDB" id="A0A9W8G0S5"/>
<dbReference type="EMBL" id="JANBTW010000053">
    <property type="protein sequence ID" value="KAJ2674807.1"/>
    <property type="molecule type" value="Genomic_DNA"/>
</dbReference>
<feature type="region of interest" description="Disordered" evidence="3">
    <location>
        <begin position="235"/>
        <end position="258"/>
    </location>
</feature>
<dbReference type="PANTHER" id="PTHR11188">
    <property type="entry name" value="ARRESTIN DOMAIN CONTAINING PROTEIN"/>
    <property type="match status" value="1"/>
</dbReference>